<feature type="compositionally biased region" description="Polar residues" evidence="18">
    <location>
        <begin position="102"/>
        <end position="112"/>
    </location>
</feature>
<keyword evidence="6" id="KW-0963">Cytoplasm</keyword>
<feature type="compositionally biased region" description="Basic and acidic residues" evidence="18">
    <location>
        <begin position="155"/>
        <end position="185"/>
    </location>
</feature>
<evidence type="ECO:0000256" key="17">
    <source>
        <dbReference type="ARBA" id="ARBA00049453"/>
    </source>
</evidence>
<dbReference type="InterPro" id="IPR011993">
    <property type="entry name" value="PH-like_dom_sf"/>
</dbReference>
<dbReference type="FunFam" id="3.40.50.2000:FF:000029">
    <property type="entry name" value="Sterol 3-beta-glucosyltransferase"/>
    <property type="match status" value="1"/>
</dbReference>
<evidence type="ECO:0000259" key="19">
    <source>
        <dbReference type="PROSITE" id="PS50003"/>
    </source>
</evidence>
<dbReference type="InterPro" id="IPR002213">
    <property type="entry name" value="UDP_glucos_trans"/>
</dbReference>
<dbReference type="eggNOG" id="KOG1192">
    <property type="taxonomic scope" value="Eukaryota"/>
</dbReference>
<evidence type="ECO:0000256" key="4">
    <source>
        <dbReference type="ARBA" id="ARBA00012650"/>
    </source>
</evidence>
<dbReference type="InParanoid" id="G7EAN5"/>
<dbReference type="STRING" id="764103.G7EAN5"/>
<dbReference type="EMBL" id="BABT02000243">
    <property type="protein sequence ID" value="GAA99895.1"/>
    <property type="molecule type" value="Genomic_DNA"/>
</dbReference>
<dbReference type="InterPro" id="IPR048065">
    <property type="entry name" value="ATG26_PH_GRAM2"/>
</dbReference>
<dbReference type="SMART" id="SM00233">
    <property type="entry name" value="PH"/>
    <property type="match status" value="2"/>
</dbReference>
<keyword evidence="10" id="KW-0752">Steroid biosynthesis</keyword>
<feature type="compositionally biased region" description="Low complexity" evidence="18">
    <location>
        <begin position="471"/>
        <end position="484"/>
    </location>
</feature>
<dbReference type="Proteomes" id="UP000009131">
    <property type="component" value="Unassembled WGS sequence"/>
</dbReference>
<dbReference type="InterPro" id="IPR048066">
    <property type="entry name" value="ATG26_PH_GRAM1"/>
</dbReference>
<reference evidence="20 21" key="2">
    <citation type="journal article" date="2012" name="Open Biol.">
        <title>Characteristics of nucleosomes and linker DNA regions on the genome of the basidiomycete Mixia osmundae revealed by mono- and dinucleosome mapping.</title>
        <authorList>
            <person name="Nishida H."/>
            <person name="Kondo S."/>
            <person name="Matsumoto T."/>
            <person name="Suzuki Y."/>
            <person name="Yoshikawa H."/>
            <person name="Taylor T.D."/>
            <person name="Sugiyama J."/>
        </authorList>
    </citation>
    <scope>NUCLEOTIDE SEQUENCE [LARGE SCALE GENOMIC DNA]</scope>
    <source>
        <strain evidence="21">CBS 9802 / IAM 14324 / JCM 22182 / KY 12970</strain>
    </source>
</reference>
<evidence type="ECO:0000256" key="10">
    <source>
        <dbReference type="ARBA" id="ARBA00022955"/>
    </source>
</evidence>
<evidence type="ECO:0000313" key="21">
    <source>
        <dbReference type="Proteomes" id="UP000009131"/>
    </source>
</evidence>
<evidence type="ECO:0000256" key="5">
    <source>
        <dbReference type="ARBA" id="ARBA00017894"/>
    </source>
</evidence>
<keyword evidence="21" id="KW-1185">Reference proteome</keyword>
<comment type="similarity">
    <text evidence="3">Belongs to the glycosyltransferase 28 family.</text>
</comment>
<dbReference type="InterPro" id="IPR004182">
    <property type="entry name" value="GRAM"/>
</dbReference>
<reference evidence="20 21" key="1">
    <citation type="journal article" date="2011" name="J. Gen. Appl. Microbiol.">
        <title>Draft genome sequencing of the enigmatic basidiomycete Mixia osmundae.</title>
        <authorList>
            <person name="Nishida H."/>
            <person name="Nagatsuka Y."/>
            <person name="Sugiyama J."/>
        </authorList>
    </citation>
    <scope>NUCLEOTIDE SEQUENCE [LARGE SCALE GENOMIC DNA]</scope>
    <source>
        <strain evidence="21">CBS 9802 / IAM 14324 / JCM 22182 / KY 12970</strain>
    </source>
</reference>
<feature type="compositionally biased region" description="Low complexity" evidence="18">
    <location>
        <begin position="46"/>
        <end position="65"/>
    </location>
</feature>
<comment type="catalytic activity">
    <reaction evidence="16">
        <text>ergosterol + UDP-alpha-D-glucose = ergosteryl 3-beta-D-glucoside + UDP + H(+)</text>
        <dbReference type="Rhea" id="RHEA:61836"/>
        <dbReference type="ChEBI" id="CHEBI:15378"/>
        <dbReference type="ChEBI" id="CHEBI:16933"/>
        <dbReference type="ChEBI" id="CHEBI:52973"/>
        <dbReference type="ChEBI" id="CHEBI:58223"/>
        <dbReference type="ChEBI" id="CHEBI:58885"/>
    </reaction>
    <physiologicalReaction direction="left-to-right" evidence="16">
        <dbReference type="Rhea" id="RHEA:61837"/>
    </physiologicalReaction>
</comment>
<feature type="compositionally biased region" description="Polar residues" evidence="18">
    <location>
        <begin position="496"/>
        <end position="509"/>
    </location>
</feature>
<dbReference type="InterPro" id="IPR050426">
    <property type="entry name" value="Glycosyltransferase_28"/>
</dbReference>
<feature type="region of interest" description="Disordered" evidence="18">
    <location>
        <begin position="1324"/>
        <end position="1391"/>
    </location>
</feature>
<dbReference type="Gene3D" id="3.40.50.2000">
    <property type="entry name" value="Glycogen Phosphorylase B"/>
    <property type="match status" value="2"/>
</dbReference>
<dbReference type="FunFam" id="2.30.29.30:FF:000391">
    <property type="entry name" value="Sterol 3-beta-glucosyltransferase"/>
    <property type="match status" value="1"/>
</dbReference>
<evidence type="ECO:0000256" key="9">
    <source>
        <dbReference type="ARBA" id="ARBA00022679"/>
    </source>
</evidence>
<feature type="compositionally biased region" description="Low complexity" evidence="18">
    <location>
        <begin position="627"/>
        <end position="639"/>
    </location>
</feature>
<dbReference type="EC" id="2.4.1.173" evidence="4"/>
<sequence length="1408" mass="155602">MSEAQQDTTSTSVSPTSRPPRHVPAREDSVQETEPAEGASAAQRASITRSISSQGGSGSILGMISAFGHQQQDMGEDADADTSDDEARPASTRPARPRRQSTIRPTPSSSLRASDIGSDDAEESAVVAQASRILPMRHPGSKQQDWAAHNSPRARVQESGDDAHTTTDDEAVKPGMRELLGERRQRSSSAAGPSAPTTSPSIPSESPRSPADQALAVSLDEASEGINDQMRVSPRSEEDRKTLLAEKVKEVFGLPTVEPLTHELSCWLYREILIQGYMYLTASHACFYAHMPRRYGQVLRSGSLTKRSSKTRRYSRHWFILRNSVFSWYSSSTDPYFPEDAIDLEYCTSVESSLNHSTHFKVAIRDRRYHFAADSRANRDEWVKILRKAVFRTQHKGESVKIIIPASAIDQVTRQKPLDFAETIQIEVREQISKEHATLQFAYFADLDLAMEALRFLSESAPATQSQLIDTTTTVHPTEPTGMTDTEDDSDFGESRGNSRNISKKSSLSALAGHIKPGADHSSDMTGGRSSADLSDHDSLSRIRSADSQTTLSEKTRRTRKAQKLPQLAKDDSTHTYPPSSPHSRANPLSPDSSDSWSLTSVLKRPAKTLSGTFGSKRNQSASSEAFSPDSLSPSHSFSQKQDDQSYSFVLDKDAIVDDERAHRSSVEAEVHADFRKFFKVAGERVIESHSGWLARALPVYGRVFVSTHFVCFRADLISSTKMVLPLTDVIAVQKHRAYRPGYSSLVIVVKGHEEIFFEFGSSSTRDRMLRSIEGRAEYLQDLEEHPRTNEDILPSTREAEMLKDLEPRAGKNEPLPPPETSAESVPPLMFRSTSSTFLNFRPHKSLHFTCLTIGSRGDVQPYIALCKGLIAEGHTCRIASHGEYRKWVESFGIEFGEIGGDPAELMKLCVDHGMFTVSFIREGLVKFKGWLDDLLKTSYEACKGTDVLIESPSAMAGLHIAECLQIPYFRAFTMPWTRTRAYPHAFAVPDTHMGGSYNWMTYTLFDSVFWKAISGQVNSWRKHTLGLRSTSADRMRQQCVPFLYNFSPSIVPVPLDWPEYIHITGYWYLDNADDSGGVDEWTPPDDLVAFLDRAKQEHKKVVYIGFGSIVVSDPDALTKTIVEAVNKSDVYAVLSKGWSDRGSKKSATGQDDKASGDKKDKAMMSNTIFNIKSCPHDWLFARVNAACHHGGAGTCGASFRAGIPTIIRPFFGDQHFWADRVDALGIGTALKKLTVDSLSDALIKATIDEKQIARARMVGQNIRKENGVANAIEAIYRDLEYAKDLIASIKTKRVEPEILDTTTDEEHDSLPRTTTEKVEAIVSGNASDPSDESSWDLVHDQQDQDEPDTGGQASKGGIATLTGPMRKLLQRANDDSSDKPGALSKVGSGLFDALPFGRNDAVVKATD</sequence>
<evidence type="ECO:0000256" key="8">
    <source>
        <dbReference type="ARBA" id="ARBA00022676"/>
    </source>
</evidence>
<evidence type="ECO:0000256" key="14">
    <source>
        <dbReference type="ARBA" id="ARBA00023221"/>
    </source>
</evidence>
<dbReference type="GO" id="GO:0016906">
    <property type="term" value="F:sterol 3-beta-glucosyltransferase activity"/>
    <property type="evidence" value="ECO:0007669"/>
    <property type="project" value="UniProtKB-EC"/>
</dbReference>
<keyword evidence="9" id="KW-0808">Transferase</keyword>
<evidence type="ECO:0000256" key="15">
    <source>
        <dbReference type="ARBA" id="ARBA00029843"/>
    </source>
</evidence>
<dbReference type="GO" id="GO:0005737">
    <property type="term" value="C:cytoplasm"/>
    <property type="evidence" value="ECO:0007669"/>
    <property type="project" value="UniProtKB-SubCell"/>
</dbReference>
<dbReference type="SMART" id="SM00568">
    <property type="entry name" value="GRAM"/>
    <property type="match status" value="2"/>
</dbReference>
<keyword evidence="8" id="KW-0328">Glycosyltransferase</keyword>
<dbReference type="SUPFAM" id="SSF50729">
    <property type="entry name" value="PH domain-like"/>
    <property type="match status" value="1"/>
</dbReference>
<dbReference type="InterPro" id="IPR010610">
    <property type="entry name" value="EryCIII-like_C"/>
</dbReference>
<dbReference type="GO" id="GO:0005975">
    <property type="term" value="P:carbohydrate metabolic process"/>
    <property type="evidence" value="ECO:0007669"/>
    <property type="project" value="InterPro"/>
</dbReference>
<feature type="compositionally biased region" description="Low complexity" evidence="18">
    <location>
        <begin position="575"/>
        <end position="598"/>
    </location>
</feature>
<dbReference type="InterPro" id="IPR001849">
    <property type="entry name" value="PH_domain"/>
</dbReference>
<comment type="subcellular location">
    <subcellularLocation>
        <location evidence="2">Cytoplasm</location>
    </subcellularLocation>
    <subcellularLocation>
        <location evidence="1">Membrane</location>
        <topology evidence="1">Peripheral membrane protein</topology>
    </subcellularLocation>
</comment>
<keyword evidence="7" id="KW-0444">Lipid biosynthesis</keyword>
<feature type="region of interest" description="Disordered" evidence="18">
    <location>
        <begin position="807"/>
        <end position="827"/>
    </location>
</feature>
<evidence type="ECO:0000313" key="20">
    <source>
        <dbReference type="EMBL" id="GAA99895.1"/>
    </source>
</evidence>
<evidence type="ECO:0000256" key="7">
    <source>
        <dbReference type="ARBA" id="ARBA00022516"/>
    </source>
</evidence>
<keyword evidence="13" id="KW-1207">Sterol metabolism</keyword>
<feature type="compositionally biased region" description="Acidic residues" evidence="18">
    <location>
        <begin position="74"/>
        <end position="84"/>
    </location>
</feature>
<keyword evidence="10" id="KW-0443">Lipid metabolism</keyword>
<dbReference type="PANTHER" id="PTHR48050:SF25">
    <property type="entry name" value="STEROL 3-BETA-GLUCOSYLTRANSFERASE"/>
    <property type="match status" value="1"/>
</dbReference>
<dbReference type="Gene3D" id="2.30.29.30">
    <property type="entry name" value="Pleckstrin-homology domain (PH domain)/Phosphotyrosine-binding domain (PTB)"/>
    <property type="match status" value="2"/>
</dbReference>
<feature type="compositionally biased region" description="Polar residues" evidence="18">
    <location>
        <begin position="610"/>
        <end position="626"/>
    </location>
</feature>
<dbReference type="Pfam" id="PF02893">
    <property type="entry name" value="GRAM"/>
    <property type="match status" value="1"/>
</dbReference>
<dbReference type="OMA" id="WRNKTLG"/>
<dbReference type="PROSITE" id="PS50003">
    <property type="entry name" value="PH_DOMAIN"/>
    <property type="match status" value="1"/>
</dbReference>
<comment type="caution">
    <text evidence="20">The sequence shown here is derived from an EMBL/GenBank/DDBJ whole genome shotgun (WGS) entry which is preliminary data.</text>
</comment>
<keyword evidence="14" id="KW-0753">Steroid metabolism</keyword>
<dbReference type="PANTHER" id="PTHR48050">
    <property type="entry name" value="STEROL 3-BETA-GLUCOSYLTRANSFERASE"/>
    <property type="match status" value="1"/>
</dbReference>
<name>G7EAN5_MIXOS</name>
<feature type="region of interest" description="Disordered" evidence="18">
    <location>
        <begin position="1"/>
        <end position="213"/>
    </location>
</feature>
<dbReference type="GO" id="GO:0016020">
    <property type="term" value="C:membrane"/>
    <property type="evidence" value="ECO:0007669"/>
    <property type="project" value="UniProtKB-SubCell"/>
</dbReference>
<evidence type="ECO:0000256" key="16">
    <source>
        <dbReference type="ARBA" id="ARBA00047886"/>
    </source>
</evidence>
<evidence type="ECO:0000256" key="1">
    <source>
        <dbReference type="ARBA" id="ARBA00004170"/>
    </source>
</evidence>
<evidence type="ECO:0000256" key="6">
    <source>
        <dbReference type="ARBA" id="ARBA00022490"/>
    </source>
</evidence>
<dbReference type="CDD" id="cd03784">
    <property type="entry name" value="GT1_Gtf-like"/>
    <property type="match status" value="1"/>
</dbReference>
<organism evidence="20 21">
    <name type="scientific">Mixia osmundae (strain CBS 9802 / IAM 14324 / JCM 22182 / KY 12970)</name>
    <dbReference type="NCBI Taxonomy" id="764103"/>
    <lineage>
        <taxon>Eukaryota</taxon>
        <taxon>Fungi</taxon>
        <taxon>Dikarya</taxon>
        <taxon>Basidiomycota</taxon>
        <taxon>Pucciniomycotina</taxon>
        <taxon>Mixiomycetes</taxon>
        <taxon>Mixiales</taxon>
        <taxon>Mixiaceae</taxon>
        <taxon>Mixia</taxon>
    </lineage>
</organism>
<dbReference type="FunFam" id="3.40.50.2000:FF:000009">
    <property type="entry name" value="Sterol 3-beta-glucosyltransferase UGT80A2"/>
    <property type="match status" value="1"/>
</dbReference>
<gene>
    <name evidence="20" type="primary">Mo06598</name>
    <name evidence="20" type="ORF">E5Q_06598</name>
</gene>
<dbReference type="Pfam" id="PF06722">
    <property type="entry name" value="EryCIII-like_C"/>
    <property type="match status" value="1"/>
</dbReference>
<keyword evidence="12" id="KW-0472">Membrane</keyword>
<dbReference type="GO" id="GO:0016126">
    <property type="term" value="P:sterol biosynthetic process"/>
    <property type="evidence" value="ECO:0007669"/>
    <property type="project" value="UniProtKB-KW"/>
</dbReference>
<dbReference type="OrthoDB" id="10261837at2759"/>
<evidence type="ECO:0000256" key="3">
    <source>
        <dbReference type="ARBA" id="ARBA00006962"/>
    </source>
</evidence>
<comment type="catalytic activity">
    <reaction evidence="17">
        <text>a sterol + UDP-alpha-D-glucose = a sterol 3-beta-D-glucoside + UDP + H(+)</text>
        <dbReference type="Rhea" id="RHEA:22724"/>
        <dbReference type="ChEBI" id="CHEBI:15378"/>
        <dbReference type="ChEBI" id="CHEBI:15889"/>
        <dbReference type="ChEBI" id="CHEBI:37424"/>
        <dbReference type="ChEBI" id="CHEBI:58223"/>
        <dbReference type="ChEBI" id="CHEBI:58885"/>
        <dbReference type="EC" id="2.4.1.173"/>
    </reaction>
    <physiologicalReaction direction="left-to-right" evidence="17">
        <dbReference type="Rhea" id="RHEA:22725"/>
    </physiologicalReaction>
</comment>
<dbReference type="Pfam" id="PF03033">
    <property type="entry name" value="Glyco_transf_28"/>
    <property type="match status" value="1"/>
</dbReference>
<protein>
    <recommendedName>
        <fullName evidence="5">Sterol 3-beta-glucosyltransferase</fullName>
        <ecNumber evidence="4">2.4.1.173</ecNumber>
    </recommendedName>
    <alternativeName>
        <fullName evidence="15">Autophagy-related protein 26</fullName>
    </alternativeName>
</protein>
<feature type="compositionally biased region" description="Basic and acidic residues" evidence="18">
    <location>
        <begin position="1151"/>
        <end position="1160"/>
    </location>
</feature>
<dbReference type="CDD" id="cd13215">
    <property type="entry name" value="PH-GRAM1_AGT26"/>
    <property type="match status" value="1"/>
</dbReference>
<dbReference type="SUPFAM" id="SSF53756">
    <property type="entry name" value="UDP-Glycosyltransferase/glycogen phosphorylase"/>
    <property type="match status" value="1"/>
</dbReference>
<feature type="compositionally biased region" description="Low complexity" evidence="18">
    <location>
        <begin position="187"/>
        <end position="211"/>
    </location>
</feature>
<dbReference type="Pfam" id="PF00169">
    <property type="entry name" value="PH"/>
    <property type="match status" value="1"/>
</dbReference>
<feature type="domain" description="PH" evidence="19">
    <location>
        <begin position="297"/>
        <end position="391"/>
    </location>
</feature>
<dbReference type="CDD" id="cd13216">
    <property type="entry name" value="PH-GRAM2_AGT26"/>
    <property type="match status" value="1"/>
</dbReference>
<dbReference type="RefSeq" id="XP_014569456.1">
    <property type="nucleotide sequence ID" value="XM_014713970.1"/>
</dbReference>
<feature type="region of interest" description="Disordered" evidence="18">
    <location>
        <begin position="610"/>
        <end position="645"/>
    </location>
</feature>
<dbReference type="HOGENOM" id="CLU_000537_6_0_1"/>
<feature type="region of interest" description="Disordered" evidence="18">
    <location>
        <begin position="1140"/>
        <end position="1160"/>
    </location>
</feature>
<dbReference type="InterPro" id="IPR004276">
    <property type="entry name" value="GlycoTrans_28_N"/>
</dbReference>
<evidence type="ECO:0000256" key="18">
    <source>
        <dbReference type="SAM" id="MobiDB-lite"/>
    </source>
</evidence>
<feature type="region of interest" description="Disordered" evidence="18">
    <location>
        <begin position="465"/>
        <end position="598"/>
    </location>
</feature>
<evidence type="ECO:0000256" key="12">
    <source>
        <dbReference type="ARBA" id="ARBA00023136"/>
    </source>
</evidence>
<feature type="compositionally biased region" description="Basic and acidic residues" evidence="18">
    <location>
        <begin position="534"/>
        <end position="545"/>
    </location>
</feature>
<evidence type="ECO:0000256" key="2">
    <source>
        <dbReference type="ARBA" id="ARBA00004496"/>
    </source>
</evidence>
<keyword evidence="11" id="KW-0756">Sterol biosynthesis</keyword>
<evidence type="ECO:0000256" key="13">
    <source>
        <dbReference type="ARBA" id="ARBA00023166"/>
    </source>
</evidence>
<proteinExistence type="inferred from homology"/>
<evidence type="ECO:0000256" key="11">
    <source>
        <dbReference type="ARBA" id="ARBA00023011"/>
    </source>
</evidence>
<accession>G7EAN5</accession>